<organism evidence="2 3">
    <name type="scientific">Lysobacter enzymogenes</name>
    <dbReference type="NCBI Taxonomy" id="69"/>
    <lineage>
        <taxon>Bacteria</taxon>
        <taxon>Pseudomonadati</taxon>
        <taxon>Pseudomonadota</taxon>
        <taxon>Gammaproteobacteria</taxon>
        <taxon>Lysobacterales</taxon>
        <taxon>Lysobacteraceae</taxon>
        <taxon>Lysobacter</taxon>
    </lineage>
</organism>
<reference evidence="2 3" key="1">
    <citation type="journal article" date="2017" name="DNA Res.">
        <title>Complete genome sequence and expression profile of the commercial lytic enzyme producer Lysobacter enzymogenes M497-1.</title>
        <authorList>
            <person name="Takami H."/>
            <person name="Toyoda A."/>
            <person name="Uchiyama I."/>
            <person name="Itoh T."/>
            <person name="Takaki Y."/>
            <person name="Arai W."/>
            <person name="Nishi S."/>
            <person name="Kawai M."/>
            <person name="Shinya K."/>
            <person name="Ikeda H."/>
        </authorList>
    </citation>
    <scope>NUCLEOTIDE SEQUENCE [LARGE SCALE GENOMIC DNA]</scope>
    <source>
        <strain evidence="2 3">M497-1</strain>
    </source>
</reference>
<dbReference type="RefSeq" id="WP_096379242.1">
    <property type="nucleotide sequence ID" value="NZ_AP014940.1"/>
</dbReference>
<gene>
    <name evidence="2" type="ORF">LEN_3396</name>
</gene>
<evidence type="ECO:0000313" key="3">
    <source>
        <dbReference type="Proteomes" id="UP000218824"/>
    </source>
</evidence>
<evidence type="ECO:0000256" key="1">
    <source>
        <dbReference type="SAM" id="SignalP"/>
    </source>
</evidence>
<protein>
    <recommendedName>
        <fullName evidence="4">Secreted protein</fullName>
    </recommendedName>
</protein>
<proteinExistence type="predicted"/>
<evidence type="ECO:0008006" key="4">
    <source>
        <dbReference type="Google" id="ProtNLM"/>
    </source>
</evidence>
<dbReference type="EMBL" id="AP014940">
    <property type="protein sequence ID" value="BAV98883.1"/>
    <property type="molecule type" value="Genomic_DNA"/>
</dbReference>
<feature type="signal peptide" evidence="1">
    <location>
        <begin position="1"/>
        <end position="30"/>
    </location>
</feature>
<evidence type="ECO:0000313" key="2">
    <source>
        <dbReference type="EMBL" id="BAV98883.1"/>
    </source>
</evidence>
<accession>A0AAU9AQV2</accession>
<dbReference type="GeneID" id="83065214"/>
<dbReference type="Proteomes" id="UP000218824">
    <property type="component" value="Chromosome"/>
</dbReference>
<dbReference type="AlphaFoldDB" id="A0AAU9AQV2"/>
<dbReference type="KEGG" id="lem:LEN_3396"/>
<name>A0AAU9AQV2_LYSEN</name>
<sequence length="73" mass="7416">MNQRKRGARIAFAALLFCAAMGFGAFQVVAGNGAAPAQSDYCDHVSCRAECPGFGGDLGPGGPGRPDVCYCCG</sequence>
<keyword evidence="1" id="KW-0732">Signal</keyword>
<feature type="chain" id="PRO_5043526837" description="Secreted protein" evidence="1">
    <location>
        <begin position="31"/>
        <end position="73"/>
    </location>
</feature>